<feature type="chain" id="PRO_5004834526" description="NAD(P)-binding domain-containing protein" evidence="2">
    <location>
        <begin position="17"/>
        <end position="221"/>
    </location>
</feature>
<dbReference type="InterPro" id="IPR036291">
    <property type="entry name" value="NAD(P)-bd_dom_sf"/>
</dbReference>
<dbReference type="GO" id="GO:0016646">
    <property type="term" value="F:oxidoreductase activity, acting on the CH-NH group of donors, NAD or NADP as acceptor"/>
    <property type="evidence" value="ECO:0007669"/>
    <property type="project" value="TreeGrafter"/>
</dbReference>
<feature type="signal peptide" evidence="2">
    <location>
        <begin position="1"/>
        <end position="16"/>
    </location>
</feature>
<protein>
    <recommendedName>
        <fullName evidence="3">NAD(P)-binding domain-containing protein</fullName>
    </recommendedName>
</protein>
<gene>
    <name evidence="4" type="ORF">PFICI_09510</name>
</gene>
<dbReference type="EMBL" id="KI912114">
    <property type="protein sequence ID" value="ETS79657.1"/>
    <property type="molecule type" value="Genomic_DNA"/>
</dbReference>
<dbReference type="KEGG" id="pfy:PFICI_09510"/>
<evidence type="ECO:0000256" key="2">
    <source>
        <dbReference type="SAM" id="SignalP"/>
    </source>
</evidence>
<accession>W3X2N6</accession>
<dbReference type="Gene3D" id="3.40.50.720">
    <property type="entry name" value="NAD(P)-binding Rossmann-like Domain"/>
    <property type="match status" value="1"/>
</dbReference>
<dbReference type="GeneID" id="19274523"/>
<dbReference type="OMA" id="NNYKRAM"/>
<dbReference type="Proteomes" id="UP000030651">
    <property type="component" value="Unassembled WGS sequence"/>
</dbReference>
<sequence length="221" mass="23943">MARGRLLVLGATGATGQLVVQQALEKGWQVTTYGRRTLPEHANNADITTFEGALDDEPSLCTAISGQDVIISLVGPSGITATATEVFVPAYKLILSTMRREGVKRIIALSTFSVQDPNDQFSLSRWLAVTALWAMANKVWKTVVGVSQVFGEEGDQIDWTLFRVGFLANGPPMKVVDGYVGDGTLGLYLRRADIAAWTLSQAEKSQPQFVRQRPGICSVAQ</sequence>
<dbReference type="STRING" id="1229662.W3X2N6"/>
<dbReference type="InterPro" id="IPR051606">
    <property type="entry name" value="Polyketide_Oxido-like"/>
</dbReference>
<dbReference type="InterPro" id="IPR016040">
    <property type="entry name" value="NAD(P)-bd_dom"/>
</dbReference>
<dbReference type="InParanoid" id="W3X2N6"/>
<proteinExistence type="inferred from homology"/>
<dbReference type="AlphaFoldDB" id="W3X2N6"/>
<dbReference type="SUPFAM" id="SSF51735">
    <property type="entry name" value="NAD(P)-binding Rossmann-fold domains"/>
    <property type="match status" value="1"/>
</dbReference>
<dbReference type="PANTHER" id="PTHR43355:SF2">
    <property type="entry name" value="FLAVIN REDUCTASE (NADPH)"/>
    <property type="match status" value="1"/>
</dbReference>
<organism evidence="4 5">
    <name type="scientific">Pestalotiopsis fici (strain W106-1 / CGMCC3.15140)</name>
    <dbReference type="NCBI Taxonomy" id="1229662"/>
    <lineage>
        <taxon>Eukaryota</taxon>
        <taxon>Fungi</taxon>
        <taxon>Dikarya</taxon>
        <taxon>Ascomycota</taxon>
        <taxon>Pezizomycotina</taxon>
        <taxon>Sordariomycetes</taxon>
        <taxon>Xylariomycetidae</taxon>
        <taxon>Amphisphaeriales</taxon>
        <taxon>Sporocadaceae</taxon>
        <taxon>Pestalotiopsis</taxon>
    </lineage>
</organism>
<evidence type="ECO:0000259" key="3">
    <source>
        <dbReference type="Pfam" id="PF13460"/>
    </source>
</evidence>
<dbReference type="eggNOG" id="ENOG502S9XI">
    <property type="taxonomic scope" value="Eukaryota"/>
</dbReference>
<name>W3X2N6_PESFW</name>
<dbReference type="Pfam" id="PF13460">
    <property type="entry name" value="NAD_binding_10"/>
    <property type="match status" value="1"/>
</dbReference>
<evidence type="ECO:0000313" key="4">
    <source>
        <dbReference type="EMBL" id="ETS79657.1"/>
    </source>
</evidence>
<feature type="domain" description="NAD(P)-binding" evidence="3">
    <location>
        <begin position="10"/>
        <end position="203"/>
    </location>
</feature>
<dbReference type="PANTHER" id="PTHR43355">
    <property type="entry name" value="FLAVIN REDUCTASE (NADPH)"/>
    <property type="match status" value="1"/>
</dbReference>
<dbReference type="RefSeq" id="XP_007836282.1">
    <property type="nucleotide sequence ID" value="XM_007838091.1"/>
</dbReference>
<reference evidence="5" key="1">
    <citation type="journal article" date="2015" name="BMC Genomics">
        <title>Genomic and transcriptomic analysis of the endophytic fungus Pestalotiopsis fici reveals its lifestyle and high potential for synthesis of natural products.</title>
        <authorList>
            <person name="Wang X."/>
            <person name="Zhang X."/>
            <person name="Liu L."/>
            <person name="Xiang M."/>
            <person name="Wang W."/>
            <person name="Sun X."/>
            <person name="Che Y."/>
            <person name="Guo L."/>
            <person name="Liu G."/>
            <person name="Guo L."/>
            <person name="Wang C."/>
            <person name="Yin W.B."/>
            <person name="Stadler M."/>
            <person name="Zhang X."/>
            <person name="Liu X."/>
        </authorList>
    </citation>
    <scope>NUCLEOTIDE SEQUENCE [LARGE SCALE GENOMIC DNA]</scope>
    <source>
        <strain evidence="5">W106-1 / CGMCC3.15140</strain>
    </source>
</reference>
<keyword evidence="5" id="KW-1185">Reference proteome</keyword>
<evidence type="ECO:0000313" key="5">
    <source>
        <dbReference type="Proteomes" id="UP000030651"/>
    </source>
</evidence>
<keyword evidence="2" id="KW-0732">Signal</keyword>
<dbReference type="OrthoDB" id="10254221at2759"/>
<comment type="similarity">
    <text evidence="1">Belongs to the avfA family.</text>
</comment>
<evidence type="ECO:0000256" key="1">
    <source>
        <dbReference type="ARBA" id="ARBA00038376"/>
    </source>
</evidence>
<dbReference type="HOGENOM" id="CLU_025711_4_3_1"/>